<comment type="caution">
    <text evidence="1">The sequence shown here is derived from an EMBL/GenBank/DDBJ whole genome shotgun (WGS) entry which is preliminary data.</text>
</comment>
<dbReference type="Proteomes" id="UP000789920">
    <property type="component" value="Unassembled WGS sequence"/>
</dbReference>
<gene>
    <name evidence="1" type="ORF">RPERSI_LOCUS6350</name>
</gene>
<proteinExistence type="predicted"/>
<sequence length="484" mass="56594">MDDIKEDTMKSDENNKRRKINENNDYKLHSNSDGKVNPQVGGDKKNTMKSGENKKKRKTDDNEYEINNSIIDNVDDGFQVVGEAAKPFLQFFQSVTTIADSIMRAYKNGKCNQKICLALIDRVEIAQQATRSLERQQMEYEELFKKQDYYNAWIRFIVVLENINKFVNEVTQLSNLQKFLAANAVKEAFDKNIKKFEEVCRDLNFTLAIYDLNKKELENKRVMEDINVLTKKKELAQLSEKFDQLMRRTTFIDPTLIEAYREPEINPRELCLVPLENDSGRTILKRNYRGVKVACKRFFAEKNDIKSYVAFAILRRLGTCPYIFGFHGHSKIDNNPVIVFDWALNGNLRKLYTANSIDWRTKLKLARDICYGLLFIHQCNILHHDIRCENILVTESYEPKISNFWLNRHEKEISVRIEDIVNMVRWLAPEKIKAYEKYVPKGASPMILPKNFVDNNIPIYNLEEDINKCNAENFSGDCKRLSLD</sequence>
<evidence type="ECO:0000313" key="2">
    <source>
        <dbReference type="Proteomes" id="UP000789920"/>
    </source>
</evidence>
<feature type="non-terminal residue" evidence="1">
    <location>
        <position position="484"/>
    </location>
</feature>
<organism evidence="1 2">
    <name type="scientific">Racocetra persica</name>
    <dbReference type="NCBI Taxonomy" id="160502"/>
    <lineage>
        <taxon>Eukaryota</taxon>
        <taxon>Fungi</taxon>
        <taxon>Fungi incertae sedis</taxon>
        <taxon>Mucoromycota</taxon>
        <taxon>Glomeromycotina</taxon>
        <taxon>Glomeromycetes</taxon>
        <taxon>Diversisporales</taxon>
        <taxon>Gigasporaceae</taxon>
        <taxon>Racocetra</taxon>
    </lineage>
</organism>
<keyword evidence="2" id="KW-1185">Reference proteome</keyword>
<accession>A0ACA9MSZ3</accession>
<name>A0ACA9MSZ3_9GLOM</name>
<protein>
    <submittedName>
        <fullName evidence="1">36961_t:CDS:1</fullName>
    </submittedName>
</protein>
<dbReference type="EMBL" id="CAJVQC010010033">
    <property type="protein sequence ID" value="CAG8612079.1"/>
    <property type="molecule type" value="Genomic_DNA"/>
</dbReference>
<evidence type="ECO:0000313" key="1">
    <source>
        <dbReference type="EMBL" id="CAG8612079.1"/>
    </source>
</evidence>
<reference evidence="1" key="1">
    <citation type="submission" date="2021-06" db="EMBL/GenBank/DDBJ databases">
        <authorList>
            <person name="Kallberg Y."/>
            <person name="Tangrot J."/>
            <person name="Rosling A."/>
        </authorList>
    </citation>
    <scope>NUCLEOTIDE SEQUENCE</scope>
    <source>
        <strain evidence="1">MA461A</strain>
    </source>
</reference>